<dbReference type="Proteomes" id="UP000053060">
    <property type="component" value="Unassembled WGS sequence"/>
</dbReference>
<comment type="cofactor">
    <cofactor evidence="3">
        <name>Zn(2+)</name>
        <dbReference type="ChEBI" id="CHEBI:29105"/>
    </cofactor>
    <text evidence="3">Binds 2 Zn(2+) ions per subunit.</text>
</comment>
<dbReference type="AlphaFoldDB" id="A0A0V9UP41"/>
<dbReference type="PANTHER" id="PTHR32494:SF5">
    <property type="entry name" value="ALLANTOATE AMIDOHYDROLASE"/>
    <property type="match status" value="1"/>
</dbReference>
<feature type="binding site" evidence="4">
    <location>
        <position position="287"/>
    </location>
    <ligand>
        <name>allantoate</name>
        <dbReference type="ChEBI" id="CHEBI:17536"/>
    </ligand>
</feature>
<evidence type="ECO:0000313" key="5">
    <source>
        <dbReference type="EMBL" id="KSZ59777.1"/>
    </source>
</evidence>
<evidence type="ECO:0000256" key="1">
    <source>
        <dbReference type="ARBA" id="ARBA00006153"/>
    </source>
</evidence>
<evidence type="ECO:0000313" key="6">
    <source>
        <dbReference type="Proteomes" id="UP000053060"/>
    </source>
</evidence>
<dbReference type="SUPFAM" id="SSF55031">
    <property type="entry name" value="Bacterial exopeptidase dimerisation domain"/>
    <property type="match status" value="1"/>
</dbReference>
<feature type="binding site" evidence="4">
    <location>
        <position position="274"/>
    </location>
    <ligand>
        <name>allantoate</name>
        <dbReference type="ChEBI" id="CHEBI:17536"/>
    </ligand>
</feature>
<feature type="binding site" evidence="3">
    <location>
        <position position="191"/>
    </location>
    <ligand>
        <name>Zn(2+)</name>
        <dbReference type="ChEBI" id="CHEBI:29105"/>
        <label>1</label>
    </ligand>
</feature>
<reference evidence="5 6" key="2">
    <citation type="journal article" date="2016" name="Genome Announc.">
        <title>Draft Genome Sequence of a Versatile Hydrocarbon-Degrading Bacterium, Rhodococcus pyridinivorans Strain KG-16, Collected from Oil Fields in India.</title>
        <authorList>
            <person name="Aggarwal R.K."/>
            <person name="Dawar C."/>
            <person name="Phanindranath R."/>
            <person name="Mutnuri L."/>
            <person name="Dayal A.M."/>
        </authorList>
    </citation>
    <scope>NUCLEOTIDE SEQUENCE [LARGE SCALE GENOMIC DNA]</scope>
    <source>
        <strain evidence="5 6">KG-16</strain>
    </source>
</reference>
<keyword evidence="2 5" id="KW-0378">Hydrolase</keyword>
<gene>
    <name evidence="5" type="ORF">Z045_06320</name>
</gene>
<dbReference type="Gene3D" id="3.40.630.10">
    <property type="entry name" value="Zn peptidases"/>
    <property type="match status" value="1"/>
</dbReference>
<dbReference type="GO" id="GO:0016813">
    <property type="term" value="F:hydrolase activity, acting on carbon-nitrogen (but not peptide) bonds, in linear amidines"/>
    <property type="evidence" value="ECO:0007669"/>
    <property type="project" value="InterPro"/>
</dbReference>
<dbReference type="Pfam" id="PF01546">
    <property type="entry name" value="Peptidase_M20"/>
    <property type="match status" value="1"/>
</dbReference>
<proteinExistence type="inferred from homology"/>
<dbReference type="GO" id="GO:0046872">
    <property type="term" value="F:metal ion binding"/>
    <property type="evidence" value="ECO:0007669"/>
    <property type="project" value="UniProtKB-KW"/>
</dbReference>
<comment type="similarity">
    <text evidence="1">Belongs to the peptidase M20 family.</text>
</comment>
<reference evidence="6" key="1">
    <citation type="submission" date="2015-01" db="EMBL/GenBank/DDBJ databases">
        <title>Draft genome sequence of Rhodococcus pyridinivorans strain KG-16, a hydrocarbon-degrading bacterium.</title>
        <authorList>
            <person name="Aggarwal R.K."/>
            <person name="Dawar C."/>
        </authorList>
    </citation>
    <scope>NUCLEOTIDE SEQUENCE [LARGE SCALE GENOMIC DNA]</scope>
    <source>
        <strain evidence="6">KG-16</strain>
    </source>
</reference>
<sequence>MTVFDSLWASILDVGKHSTTGGYRRFAWSDADLTLREWFRGCAAERGMDVEEDRNGNLWAWWLPDGWEGDPTGAFVTGSHLDSVPDGGAFDGPLGVVSAFAAVDLVRERGIVPTVPIAITAFSDEEGARFGVACVGSQLTTGALAPQRALGLRDRDGITLAEAMTRAGRVPEHIGADPTLVDRVGVYVELHVEQGRALDLVDAPVAVASSIWPHGRWQFTFTGEANHAGATRLVDRRDPMLAYASSVHSARSCAAAAGAVATFGKLEVLPNGANAIPSEIKAWLDARAADEKTLTTLVAEIEAEARKHCLPDEIGLDVFAESITPIVEFPAGPRERLRRALSHLGDIPVLPTQAGHDAGILSEKVSTAMLFVRNPTGVSHSPHEFAEADDCNIGAQALADIMADWATGS</sequence>
<dbReference type="NCBIfam" id="TIGR01879">
    <property type="entry name" value="hydantase"/>
    <property type="match status" value="1"/>
</dbReference>
<dbReference type="InterPro" id="IPR010158">
    <property type="entry name" value="Amidase_Cbmase"/>
</dbReference>
<organism evidence="5 6">
    <name type="scientific">Rhodococcus pyridinivorans KG-16</name>
    <dbReference type="NCBI Taxonomy" id="1441730"/>
    <lineage>
        <taxon>Bacteria</taxon>
        <taxon>Bacillati</taxon>
        <taxon>Actinomycetota</taxon>
        <taxon>Actinomycetes</taxon>
        <taxon>Mycobacteriales</taxon>
        <taxon>Nocardiaceae</taxon>
        <taxon>Rhodococcus</taxon>
    </lineage>
</organism>
<keyword evidence="3" id="KW-0479">Metal-binding</keyword>
<keyword evidence="3" id="KW-0862">Zinc</keyword>
<dbReference type="InterPro" id="IPR002933">
    <property type="entry name" value="Peptidase_M20"/>
</dbReference>
<dbReference type="PIRSF" id="PIRSF001235">
    <property type="entry name" value="Amidase_carbamoylase"/>
    <property type="match status" value="1"/>
</dbReference>
<feature type="binding site" evidence="3">
    <location>
        <position position="80"/>
    </location>
    <ligand>
        <name>Zn(2+)</name>
        <dbReference type="ChEBI" id="CHEBI:29105"/>
        <label>1</label>
    </ligand>
</feature>
<feature type="binding site" evidence="3">
    <location>
        <position position="91"/>
    </location>
    <ligand>
        <name>Zn(2+)</name>
        <dbReference type="ChEBI" id="CHEBI:29105"/>
        <label>2</label>
    </ligand>
</feature>
<dbReference type="PATRIC" id="fig|1441730.3.peg.1341"/>
<name>A0A0V9UP41_9NOCA</name>
<protein>
    <submittedName>
        <fullName evidence="5">Allantoate amidohydrolase</fullName>
    </submittedName>
</protein>
<evidence type="ECO:0000256" key="3">
    <source>
        <dbReference type="PIRSR" id="PIRSR001235-1"/>
    </source>
</evidence>
<feature type="binding site" evidence="3">
    <location>
        <position position="126"/>
    </location>
    <ligand>
        <name>Zn(2+)</name>
        <dbReference type="ChEBI" id="CHEBI:29105"/>
        <label>2</label>
    </ligand>
</feature>
<dbReference type="EMBL" id="AZXY01000002">
    <property type="protein sequence ID" value="KSZ59777.1"/>
    <property type="molecule type" value="Genomic_DNA"/>
</dbReference>
<dbReference type="RefSeq" id="WP_060651119.1">
    <property type="nucleotide sequence ID" value="NZ_AZXY01000002.1"/>
</dbReference>
<evidence type="ECO:0000256" key="2">
    <source>
        <dbReference type="ARBA" id="ARBA00022801"/>
    </source>
</evidence>
<comment type="caution">
    <text evidence="5">The sequence shown here is derived from an EMBL/GenBank/DDBJ whole genome shotgun (WGS) entry which is preliminary data.</text>
</comment>
<feature type="binding site" evidence="4">
    <location>
        <position position="216"/>
    </location>
    <ligand>
        <name>allantoate</name>
        <dbReference type="ChEBI" id="CHEBI:17536"/>
    </ligand>
</feature>
<accession>A0A0V9UP41</accession>
<evidence type="ECO:0000256" key="4">
    <source>
        <dbReference type="PIRSR" id="PIRSR001235-2"/>
    </source>
</evidence>
<dbReference type="InterPro" id="IPR036264">
    <property type="entry name" value="Bact_exopeptidase_dim_dom"/>
</dbReference>
<feature type="binding site" evidence="3">
    <location>
        <position position="380"/>
    </location>
    <ligand>
        <name>Zn(2+)</name>
        <dbReference type="ChEBI" id="CHEBI:29105"/>
        <label>2</label>
    </ligand>
</feature>
<dbReference type="NCBIfam" id="NF006770">
    <property type="entry name" value="PRK09290.1-4"/>
    <property type="match status" value="1"/>
</dbReference>
<dbReference type="PANTHER" id="PTHR32494">
    <property type="entry name" value="ALLANTOATE DEIMINASE-RELATED"/>
    <property type="match status" value="1"/>
</dbReference>
<dbReference type="Gene3D" id="3.30.70.360">
    <property type="match status" value="1"/>
</dbReference>
<dbReference type="SUPFAM" id="SSF53187">
    <property type="entry name" value="Zn-dependent exopeptidases"/>
    <property type="match status" value="1"/>
</dbReference>
<feature type="binding site" evidence="3">
    <location>
        <position position="91"/>
    </location>
    <ligand>
        <name>Zn(2+)</name>
        <dbReference type="ChEBI" id="CHEBI:29105"/>
        <label>1</label>
    </ligand>
</feature>